<dbReference type="RefSeq" id="WP_022012959.1">
    <property type="nucleotide sequence ID" value="NZ_CP192717.1"/>
</dbReference>
<reference evidence="1" key="1">
    <citation type="submission" date="2023-09" db="EMBL/GenBank/DDBJ databases">
        <title>Upregulation of the cfiA carbapenemase gene in a Bacteroides hominis strain by the novel integrative and conjugative element Tn7563.</title>
        <authorList>
            <person name="Stubhaug T."/>
            <person name="Zecic N."/>
            <person name="Skaare D."/>
        </authorList>
    </citation>
    <scope>NUCLEOTIDE SEQUENCE [LARGE SCALE GENOMIC DNA]</scope>
    <source>
        <strain evidence="1">Tbg-245</strain>
    </source>
</reference>
<proteinExistence type="predicted"/>
<evidence type="ECO:0000313" key="2">
    <source>
        <dbReference type="Proteomes" id="UP001185704"/>
    </source>
</evidence>
<name>A0ABU4A6U3_9BACE</name>
<gene>
    <name evidence="1" type="ORF">R3O81_08620</name>
</gene>
<dbReference type="Proteomes" id="UP001185704">
    <property type="component" value="Unassembled WGS sequence"/>
</dbReference>
<dbReference type="EMBL" id="JAWLJK010000004">
    <property type="protein sequence ID" value="MDV6164120.1"/>
    <property type="molecule type" value="Genomic_DNA"/>
</dbReference>
<accession>A0ABU4A6U3</accession>
<keyword evidence="2" id="KW-1185">Reference proteome</keyword>
<sequence>MEEFTNRLKGMSLASISGVVEGLADILSFDDSEERRIEIIEKLKAISEELFDRDLNSQEAYLERNYKLCDRMLARMGKD</sequence>
<protein>
    <submittedName>
        <fullName evidence="1">Uncharacterized protein</fullName>
    </submittedName>
</protein>
<evidence type="ECO:0000313" key="1">
    <source>
        <dbReference type="EMBL" id="MDV6164120.1"/>
    </source>
</evidence>
<organism evidence="1 2">
    <name type="scientific">Bacteroides hominis</name>
    <dbReference type="NCBI Taxonomy" id="2763023"/>
    <lineage>
        <taxon>Bacteria</taxon>
        <taxon>Pseudomonadati</taxon>
        <taxon>Bacteroidota</taxon>
        <taxon>Bacteroidia</taxon>
        <taxon>Bacteroidales</taxon>
        <taxon>Bacteroidaceae</taxon>
        <taxon>Bacteroides</taxon>
    </lineage>
</organism>
<comment type="caution">
    <text evidence="1">The sequence shown here is derived from an EMBL/GenBank/DDBJ whole genome shotgun (WGS) entry which is preliminary data.</text>
</comment>